<reference evidence="4 5" key="1">
    <citation type="submission" date="2018-05" db="EMBL/GenBank/DDBJ databases">
        <title>A metagenomic window into the 2 km-deep terrestrial subsurface aquifer revealed taxonomically and functionally diverse microbial community comprising novel uncultured bacterial lineages.</title>
        <authorList>
            <person name="Kadnikov V.V."/>
            <person name="Mardanov A.V."/>
            <person name="Beletsky A.V."/>
            <person name="Banks D."/>
            <person name="Pimenov N.V."/>
            <person name="Frank Y.A."/>
            <person name="Karnachuk O.V."/>
            <person name="Ravin N.V."/>
        </authorList>
    </citation>
    <scope>NUCLEOTIDE SEQUENCE [LARGE SCALE GENOMIC DNA]</scope>
    <source>
        <strain evidence="4">BY5</strain>
    </source>
</reference>
<sequence length="160" mass="17761">MVRPHSYRRVTGQPGASIFKPAGIPGRVLDRVVMTLDEFEAIRLADAEGLQQEEAAAHMQVSRPTFGRILESAHRKLAQMLVQGLALHIEGGPVHTGPWHGFACRSCDHVWLAPRLASTCPRCRGHDLERRSSDDRPPSESPSHRRLPTTNPRPGKTQRA</sequence>
<feature type="region of interest" description="Disordered" evidence="3">
    <location>
        <begin position="123"/>
        <end position="160"/>
    </location>
</feature>
<dbReference type="InterPro" id="IPR013324">
    <property type="entry name" value="RNA_pol_sigma_r3/r4-like"/>
</dbReference>
<dbReference type="HAMAP" id="MF_00674">
    <property type="entry name" value="UPF0251"/>
    <property type="match status" value="1"/>
</dbReference>
<name>A0A367ZTM6_9BACT</name>
<evidence type="ECO:0000256" key="1">
    <source>
        <dbReference type="ARBA" id="ARBA00009350"/>
    </source>
</evidence>
<dbReference type="Pfam" id="PF02001">
    <property type="entry name" value="DUF134"/>
    <property type="match status" value="1"/>
</dbReference>
<evidence type="ECO:0000313" key="4">
    <source>
        <dbReference type="EMBL" id="RCK81059.1"/>
    </source>
</evidence>
<dbReference type="EMBL" id="QOQW01000003">
    <property type="protein sequence ID" value="RCK81059.1"/>
    <property type="molecule type" value="Genomic_DNA"/>
</dbReference>
<dbReference type="AlphaFoldDB" id="A0A367ZTM6"/>
<accession>A0A367ZTM6</accession>
<comment type="caution">
    <text evidence="4">The sequence shown here is derived from an EMBL/GenBank/DDBJ whole genome shotgun (WGS) entry which is preliminary data.</text>
</comment>
<dbReference type="Proteomes" id="UP000252355">
    <property type="component" value="Unassembled WGS sequence"/>
</dbReference>
<comment type="similarity">
    <text evidence="1 2">Belongs to the UPF0251 family.</text>
</comment>
<evidence type="ECO:0000256" key="3">
    <source>
        <dbReference type="SAM" id="MobiDB-lite"/>
    </source>
</evidence>
<evidence type="ECO:0000256" key="2">
    <source>
        <dbReference type="HAMAP-Rule" id="MF_00674"/>
    </source>
</evidence>
<dbReference type="InterPro" id="IPR002852">
    <property type="entry name" value="UPF0251"/>
</dbReference>
<dbReference type="PANTHER" id="PTHR37478:SF2">
    <property type="entry name" value="UPF0251 PROTEIN TK0562"/>
    <property type="match status" value="1"/>
</dbReference>
<dbReference type="SUPFAM" id="SSF88659">
    <property type="entry name" value="Sigma3 and sigma4 domains of RNA polymerase sigma factors"/>
    <property type="match status" value="1"/>
</dbReference>
<protein>
    <recommendedName>
        <fullName evidence="2">UPF0251 protein OZSIB_2436</fullName>
    </recommendedName>
</protein>
<dbReference type="PANTHER" id="PTHR37478">
    <property type="match status" value="1"/>
</dbReference>
<organism evidence="4 5">
    <name type="scientific">Candidatus Ozemobacter sibiricus</name>
    <dbReference type="NCBI Taxonomy" id="2268124"/>
    <lineage>
        <taxon>Bacteria</taxon>
        <taxon>Candidatus Ozemobacteria</taxon>
        <taxon>Candidatus Ozemobacterales</taxon>
        <taxon>Candidatus Ozemobacteraceae</taxon>
        <taxon>Candidatus Ozemobacter</taxon>
    </lineage>
</organism>
<feature type="compositionally biased region" description="Basic and acidic residues" evidence="3">
    <location>
        <begin position="124"/>
        <end position="138"/>
    </location>
</feature>
<gene>
    <name evidence="4" type="ORF">OZSIB_2436</name>
</gene>
<proteinExistence type="inferred from homology"/>
<evidence type="ECO:0000313" key="5">
    <source>
        <dbReference type="Proteomes" id="UP000252355"/>
    </source>
</evidence>